<keyword evidence="3" id="KW-1133">Transmembrane helix</keyword>
<gene>
    <name evidence="6" type="ordered locus">Caur_1313</name>
</gene>
<dbReference type="eggNOG" id="COG1523">
    <property type="taxonomic scope" value="Bacteria"/>
</dbReference>
<keyword evidence="3" id="KW-0472">Membrane</keyword>
<dbReference type="STRING" id="324602.Caur_1313"/>
<keyword evidence="3" id="KW-0812">Transmembrane</keyword>
<evidence type="ECO:0000259" key="5">
    <source>
        <dbReference type="SMART" id="SM00642"/>
    </source>
</evidence>
<name>A9W9Q5_CHLAA</name>
<dbReference type="Pfam" id="PF17967">
    <property type="entry name" value="Pullulanase_N2"/>
    <property type="match status" value="1"/>
</dbReference>
<feature type="domain" description="Glycosyl hydrolase family 13 catalytic" evidence="5">
    <location>
        <begin position="588"/>
        <end position="948"/>
    </location>
</feature>
<dbReference type="InterPro" id="IPR024561">
    <property type="entry name" value="Pullul_strch_C"/>
</dbReference>
<accession>A9W9Q5</accession>
<dbReference type="NCBIfam" id="TIGR02103">
    <property type="entry name" value="pullul_strch"/>
    <property type="match status" value="1"/>
</dbReference>
<sequence length="1183" mass="128683">MWLPVWPRRFLSALSVLLLICWSLASFPVAAQNTPDPKTVTIPGTIQSVLGCPGDWQPSCSITYLTYDPAVDLWSARFDLPAGAYEYKVALNDSWAENYGLNARRDGPNIPLQVPAPTSVRFIYDHKTHWVTDSINTPIIVAVGEFQTALGCATANDPTCLGSWLQDPDGDGLYTFTTNRIPAGDYQLRLAIGETLDGAIGEGGAGGPPFAITVAEGGEVYIGYNAGSGEVTISTAGAPKGDISRARAYWVDADTIVWNVIGTPRYQYALFSDPGGNLKLTPEGVVGGQRIDLTFSPAGPGEALKKFPHLAGFSAFKLPPLDRARLIGLTRGQLVVAMYDENGQPLDATRVQIPGALDALFPYDGPLGVTIEDGLPTIRVWAPTARQVRLHRFADSQPDTRAVVLPMTLDATTGVWSIRGEASWIGQYYLFEVDVYVPAAGRVVTNLVTDPYSVALSANSTRSQIIDLNDPALQPPGWETLRKPPLEAPEDVVLYELHVRDFSILDESVPADLRGTFRAFTVRDSVGMRHLAELADAGVTHVHLLPVFDIATIEEIREQQVPLPYDQLRALPPDSPEQQALIEPIRDLDGFNWGYDPFHYSVPEGSYSTNPDGPQRTLEFREMVQALNETGLRVVMDVVYNHTNASGQNPRSVLDRIVPGYYHRLDGDGNVTTSTCCANTATEHRMMEKLMIDSVVLWAKYYKVDGFRFDLMGHHMKDNMLAVRAALDALTLERDGVDGKSIIIYGEGWNFGEVANNARGINATQFNMAGTGIGTFSDRLRDAARGGGPFDDPRLQGFISGLATDPSDFPQGTPDAQRVKLLAETDLIKLGLAGNLKTYRMINYEGRLVPGEQIKYRGAAGGYTLDPQEQIVYVSAHDNETLFDAVQLKAAAGTPIAERARMAQLGLSLTALAQGIPFFHAGDELLRSKSLDRNSYNSSDWFNRIDWRGQENTFGSGLPPAWDNQSNWPIMAPLLANPALKPDASLMQATYEHFREMLRIRRSTPLFRLRTAAEVERMVSFFNNGPDQIPGLIVMSISDNGPSRLDPNIGQVVVLFNARPETVTITIPELANGDLSLHDVQVASSDERVTQSRYTADGTFSVPGRTTAVFVGPRPLVPAPAPEPTPTVAVEPAPTASTEATAPTTPAPAAQGGGAPVWLWIVLVVIALVGAGIFVARRRGGAR</sequence>
<proteinExistence type="inferred from homology"/>
<dbReference type="FunCoup" id="A9W9Q5">
    <property type="interactions" value="142"/>
</dbReference>
<dbReference type="EMBL" id="CP000909">
    <property type="protein sequence ID" value="ABY34541.1"/>
    <property type="molecule type" value="Genomic_DNA"/>
</dbReference>
<dbReference type="SMART" id="SM00642">
    <property type="entry name" value="Aamy"/>
    <property type="match status" value="1"/>
</dbReference>
<dbReference type="SUPFAM" id="SSF81296">
    <property type="entry name" value="E set domains"/>
    <property type="match status" value="2"/>
</dbReference>
<dbReference type="InterPro" id="IPR040671">
    <property type="entry name" value="Pullulanase_N2"/>
</dbReference>
<dbReference type="EnsemblBacteria" id="ABY34541">
    <property type="protein sequence ID" value="ABY34541"/>
    <property type="gene ID" value="Caur_1313"/>
</dbReference>
<dbReference type="Pfam" id="PF22058">
    <property type="entry name" value="X25_BaPul_like"/>
    <property type="match status" value="2"/>
</dbReference>
<dbReference type="Proteomes" id="UP000002008">
    <property type="component" value="Chromosome"/>
</dbReference>
<dbReference type="Gene3D" id="2.60.40.10">
    <property type="entry name" value="Immunoglobulins"/>
    <property type="match status" value="3"/>
</dbReference>
<protein>
    <submittedName>
        <fullName evidence="6">Alpha-1,6-glucosidase, pullulanase-type</fullName>
    </submittedName>
</protein>
<dbReference type="Pfam" id="PF11852">
    <property type="entry name" value="Pullul_strch_C"/>
    <property type="match status" value="1"/>
</dbReference>
<dbReference type="KEGG" id="cau:Caur_1313"/>
<dbReference type="Pfam" id="PF02922">
    <property type="entry name" value="CBM_48"/>
    <property type="match status" value="1"/>
</dbReference>
<dbReference type="CDD" id="cd11341">
    <property type="entry name" value="AmyAc_Pullulanase_LD-like"/>
    <property type="match status" value="1"/>
</dbReference>
<dbReference type="HOGENOM" id="CLU_004744_5_1_0"/>
<dbReference type="InterPro" id="IPR014756">
    <property type="entry name" value="Ig_E-set"/>
</dbReference>
<dbReference type="AlphaFoldDB" id="A9W9Q5"/>
<feature type="region of interest" description="Disordered" evidence="2">
    <location>
        <begin position="1118"/>
        <end position="1151"/>
    </location>
</feature>
<dbReference type="CAZy" id="CBM48">
    <property type="family name" value="Carbohydrate-Binding Module Family 48"/>
</dbReference>
<evidence type="ECO:0000256" key="1">
    <source>
        <dbReference type="ARBA" id="ARBA00008061"/>
    </source>
</evidence>
<evidence type="ECO:0000256" key="2">
    <source>
        <dbReference type="SAM" id="MobiDB-lite"/>
    </source>
</evidence>
<dbReference type="CDD" id="cd12962">
    <property type="entry name" value="X25_BaPul_like"/>
    <property type="match status" value="2"/>
</dbReference>
<organism evidence="6 7">
    <name type="scientific">Chloroflexus aurantiacus (strain ATCC 29366 / DSM 635 / J-10-fl)</name>
    <dbReference type="NCBI Taxonomy" id="324602"/>
    <lineage>
        <taxon>Bacteria</taxon>
        <taxon>Bacillati</taxon>
        <taxon>Chloroflexota</taxon>
        <taxon>Chloroflexia</taxon>
        <taxon>Chloroflexales</taxon>
        <taxon>Chloroflexineae</taxon>
        <taxon>Chloroflexaceae</taxon>
        <taxon>Chloroflexus</taxon>
    </lineage>
</organism>
<dbReference type="InterPro" id="IPR011839">
    <property type="entry name" value="Pullul_strch"/>
</dbReference>
<dbReference type="InterPro" id="IPR006047">
    <property type="entry name" value="GH13_cat_dom"/>
</dbReference>
<keyword evidence="4" id="KW-0732">Signal</keyword>
<dbReference type="PANTHER" id="PTHR43002">
    <property type="entry name" value="GLYCOGEN DEBRANCHING ENZYME"/>
    <property type="match status" value="1"/>
</dbReference>
<feature type="signal peptide" evidence="4">
    <location>
        <begin position="1"/>
        <end position="31"/>
    </location>
</feature>
<feature type="chain" id="PRO_5002743850" evidence="4">
    <location>
        <begin position="32"/>
        <end position="1183"/>
    </location>
</feature>
<dbReference type="Gene3D" id="2.60.40.1130">
    <property type="entry name" value="Rab geranylgeranyltransferase alpha-subunit, insert domain"/>
    <property type="match status" value="1"/>
</dbReference>
<evidence type="ECO:0000256" key="3">
    <source>
        <dbReference type="SAM" id="Phobius"/>
    </source>
</evidence>
<dbReference type="InterPro" id="IPR017853">
    <property type="entry name" value="GH"/>
</dbReference>
<dbReference type="CDD" id="cd02860">
    <property type="entry name" value="E_set_Pullulanase"/>
    <property type="match status" value="1"/>
</dbReference>
<keyword evidence="7" id="KW-1185">Reference proteome</keyword>
<dbReference type="CAZy" id="GH13">
    <property type="family name" value="Glycoside Hydrolase Family 13"/>
</dbReference>
<dbReference type="GO" id="GO:0005975">
    <property type="term" value="P:carbohydrate metabolic process"/>
    <property type="evidence" value="ECO:0007669"/>
    <property type="project" value="InterPro"/>
</dbReference>
<dbReference type="InterPro" id="IPR013783">
    <property type="entry name" value="Ig-like_fold"/>
</dbReference>
<evidence type="ECO:0000256" key="4">
    <source>
        <dbReference type="SAM" id="SignalP"/>
    </source>
</evidence>
<dbReference type="InterPro" id="IPR013780">
    <property type="entry name" value="Glyco_hydro_b"/>
</dbReference>
<dbReference type="GO" id="GO:0051060">
    <property type="term" value="F:pullulanase activity"/>
    <property type="evidence" value="ECO:0007669"/>
    <property type="project" value="InterPro"/>
</dbReference>
<dbReference type="Gene3D" id="3.20.20.80">
    <property type="entry name" value="Glycosidases"/>
    <property type="match status" value="1"/>
</dbReference>
<dbReference type="Gene3D" id="2.60.40.1180">
    <property type="entry name" value="Golgi alpha-mannosidase II"/>
    <property type="match status" value="1"/>
</dbReference>
<dbReference type="InterPro" id="IPR004193">
    <property type="entry name" value="Glyco_hydro_13_N"/>
</dbReference>
<dbReference type="InterPro" id="IPR054409">
    <property type="entry name" value="X25_BaPul-like"/>
</dbReference>
<evidence type="ECO:0000313" key="6">
    <source>
        <dbReference type="EMBL" id="ABY34541.1"/>
    </source>
</evidence>
<reference evidence="7" key="1">
    <citation type="journal article" date="2011" name="BMC Genomics">
        <title>Complete genome sequence of the filamentous anoxygenic phototrophic bacterium Chloroflexus aurantiacus.</title>
        <authorList>
            <person name="Tang K.H."/>
            <person name="Barry K."/>
            <person name="Chertkov O."/>
            <person name="Dalin E."/>
            <person name="Han C.S."/>
            <person name="Hauser L.J."/>
            <person name="Honchak B.M."/>
            <person name="Karbach L.E."/>
            <person name="Land M.L."/>
            <person name="Lapidus A."/>
            <person name="Larimer F.W."/>
            <person name="Mikhailova N."/>
            <person name="Pitluck S."/>
            <person name="Pierson B.K."/>
            <person name="Blankenship R.E."/>
        </authorList>
    </citation>
    <scope>NUCLEOTIDE SEQUENCE [LARGE SCALE GENOMIC DNA]</scope>
    <source>
        <strain evidence="7">ATCC 29366 / DSM 635 / J-10-fl</strain>
    </source>
</reference>
<feature type="compositionally biased region" description="Low complexity" evidence="2">
    <location>
        <begin position="1126"/>
        <end position="1151"/>
    </location>
</feature>
<dbReference type="SUPFAM" id="SSF51445">
    <property type="entry name" value="(Trans)glycosidases"/>
    <property type="match status" value="1"/>
</dbReference>
<feature type="transmembrane region" description="Helical" evidence="3">
    <location>
        <begin position="1157"/>
        <end position="1176"/>
    </location>
</feature>
<dbReference type="RefSeq" id="WP_012257197.1">
    <property type="nucleotide sequence ID" value="NC_010175.1"/>
</dbReference>
<dbReference type="PATRIC" id="fig|324602.8.peg.1502"/>
<evidence type="ECO:0000313" key="7">
    <source>
        <dbReference type="Proteomes" id="UP000002008"/>
    </source>
</evidence>
<dbReference type="InParanoid" id="A9W9Q5"/>
<dbReference type="SUPFAM" id="SSF51011">
    <property type="entry name" value="Glycosyl hydrolase domain"/>
    <property type="match status" value="1"/>
</dbReference>
<comment type="similarity">
    <text evidence="1">Belongs to the glycosyl hydrolase 13 family.</text>
</comment>